<evidence type="ECO:0000256" key="7">
    <source>
        <dbReference type="ARBA" id="ARBA00022729"/>
    </source>
</evidence>
<evidence type="ECO:0000256" key="1">
    <source>
        <dbReference type="ARBA" id="ARBA00003217"/>
    </source>
</evidence>
<dbReference type="SUPFAM" id="SSF56601">
    <property type="entry name" value="beta-lactamase/transpeptidase-like"/>
    <property type="match status" value="1"/>
</dbReference>
<feature type="active site" description="Proton acceptor" evidence="13">
    <location>
        <position position="69"/>
    </location>
</feature>
<dbReference type="GO" id="GO:0006508">
    <property type="term" value="P:proteolysis"/>
    <property type="evidence" value="ECO:0007669"/>
    <property type="project" value="UniProtKB-KW"/>
</dbReference>
<evidence type="ECO:0000256" key="9">
    <source>
        <dbReference type="ARBA" id="ARBA00022960"/>
    </source>
</evidence>
<dbReference type="Gene3D" id="2.60.410.10">
    <property type="entry name" value="D-Ala-D-Ala carboxypeptidase, C-terminal domain"/>
    <property type="match status" value="1"/>
</dbReference>
<dbReference type="Gene3D" id="3.40.710.10">
    <property type="entry name" value="DD-peptidase/beta-lactamase superfamily"/>
    <property type="match status" value="1"/>
</dbReference>
<feature type="active site" description="Acyl-ester intermediate" evidence="13">
    <location>
        <position position="66"/>
    </location>
</feature>
<feature type="domain" description="Peptidase S11 D-Ala-D-Ala carboxypeptidase A C-terminal" evidence="16">
    <location>
        <begin position="305"/>
        <end position="415"/>
    </location>
</feature>
<dbReference type="InterPro" id="IPR012338">
    <property type="entry name" value="Beta-lactam/transpept-like"/>
</dbReference>
<evidence type="ECO:0000313" key="18">
    <source>
        <dbReference type="Proteomes" id="UP000624041"/>
    </source>
</evidence>
<evidence type="ECO:0000256" key="12">
    <source>
        <dbReference type="ARBA" id="ARBA00034000"/>
    </source>
</evidence>
<dbReference type="InterPro" id="IPR018044">
    <property type="entry name" value="Peptidase_S11"/>
</dbReference>
<keyword evidence="6" id="KW-0645">Protease</keyword>
<dbReference type="SMART" id="SM00936">
    <property type="entry name" value="PBP5_C"/>
    <property type="match status" value="1"/>
</dbReference>
<keyword evidence="18" id="KW-1185">Reference proteome</keyword>
<dbReference type="GO" id="GO:0009252">
    <property type="term" value="P:peptidoglycan biosynthetic process"/>
    <property type="evidence" value="ECO:0007669"/>
    <property type="project" value="UniProtKB-KW"/>
</dbReference>
<evidence type="ECO:0000256" key="14">
    <source>
        <dbReference type="PIRSR" id="PIRSR618044-2"/>
    </source>
</evidence>
<comment type="caution">
    <text evidence="17">The sequence shown here is derived from an EMBL/GenBank/DDBJ whole genome shotgun (WGS) entry which is preliminary data.</text>
</comment>
<evidence type="ECO:0000256" key="10">
    <source>
        <dbReference type="ARBA" id="ARBA00022984"/>
    </source>
</evidence>
<accession>A0A917XYY6</accession>
<dbReference type="Pfam" id="PF07943">
    <property type="entry name" value="PBP5_C"/>
    <property type="match status" value="1"/>
</dbReference>
<keyword evidence="8" id="KW-0378">Hydrolase</keyword>
<dbReference type="PANTHER" id="PTHR21581">
    <property type="entry name" value="D-ALANYL-D-ALANINE CARBOXYPEPTIDASE"/>
    <property type="match status" value="1"/>
</dbReference>
<feature type="active site" evidence="13">
    <location>
        <position position="130"/>
    </location>
</feature>
<sequence length="445" mass="48828">MIQVTKKTVSGILTFVLLITSFMIQPLTTHAESTLDLNAESAILVDAGTGKVLYAKNADIALPPASMTKMMTEYLVLEAINEGKIDWDTTTQISDYAYKISANELFSGVGLTQDKDYAVRDLYNAMAVFSDNATTIALAELIAGSETEFVKMMNDKAEELGLSEYKFVNSSGLDNDSLGDDMPKGTDPNASNLLSARSAAQLAYHLVNDFPEALEISSQTEVEFEDYKIENLNWMLPHEATFLQSFHYEGVDGLKTGNTDLAGYTFTGTAERDGTRLITVVMKTGSKEERFRETAKLLDYGFNNFASEELFPAGHQLEDKGTLPVAKGKEKEVSVSISEGIAIPIQSEEAELYSLEYNIDEEKLNDNGEIVAPIEKGEKLGTATLVYEGEATDHGYIFDQESVVVDVVSDEAVEKANWFMLTLGAIGDFFGNVFTTAVDWIKGLF</sequence>
<dbReference type="InterPro" id="IPR001967">
    <property type="entry name" value="Peptidase_S11_N"/>
</dbReference>
<evidence type="ECO:0000256" key="2">
    <source>
        <dbReference type="ARBA" id="ARBA00004752"/>
    </source>
</evidence>
<evidence type="ECO:0000256" key="6">
    <source>
        <dbReference type="ARBA" id="ARBA00022670"/>
    </source>
</evidence>
<comment type="pathway">
    <text evidence="2">Cell wall biogenesis; peptidoglycan biosynthesis.</text>
</comment>
<protein>
    <recommendedName>
        <fullName evidence="4">serine-type D-Ala-D-Ala carboxypeptidase</fullName>
        <ecNumber evidence="4">3.4.16.4</ecNumber>
    </recommendedName>
</protein>
<dbReference type="EMBL" id="BMOS01000011">
    <property type="protein sequence ID" value="GGN57794.1"/>
    <property type="molecule type" value="Genomic_DNA"/>
</dbReference>
<evidence type="ECO:0000313" key="17">
    <source>
        <dbReference type="EMBL" id="GGN57794.1"/>
    </source>
</evidence>
<evidence type="ECO:0000259" key="16">
    <source>
        <dbReference type="SMART" id="SM00936"/>
    </source>
</evidence>
<dbReference type="InterPro" id="IPR015956">
    <property type="entry name" value="Peniciliin-bd_prot_C_sf"/>
</dbReference>
<evidence type="ECO:0000256" key="11">
    <source>
        <dbReference type="ARBA" id="ARBA00023316"/>
    </source>
</evidence>
<dbReference type="RefSeq" id="WP_373290821.1">
    <property type="nucleotide sequence ID" value="NZ_BMOS01000011.1"/>
</dbReference>
<comment type="catalytic activity">
    <reaction evidence="12">
        <text>Preferential cleavage: (Ac)2-L-Lys-D-Ala-|-D-Ala. Also transpeptidation of peptidyl-alanyl moieties that are N-acyl substituents of D-alanine.</text>
        <dbReference type="EC" id="3.4.16.4"/>
    </reaction>
</comment>
<name>A0A917XYY6_9BACI</name>
<evidence type="ECO:0000256" key="4">
    <source>
        <dbReference type="ARBA" id="ARBA00012448"/>
    </source>
</evidence>
<comment type="function">
    <text evidence="1">Removes C-terminal D-alanyl residues from sugar-peptide cell wall precursors.</text>
</comment>
<dbReference type="GO" id="GO:0071555">
    <property type="term" value="P:cell wall organization"/>
    <property type="evidence" value="ECO:0007669"/>
    <property type="project" value="UniProtKB-KW"/>
</dbReference>
<keyword evidence="11" id="KW-0961">Cell wall biogenesis/degradation</keyword>
<keyword evidence="5 17" id="KW-0121">Carboxypeptidase</keyword>
<dbReference type="EC" id="3.4.16.4" evidence="4"/>
<dbReference type="InterPro" id="IPR012907">
    <property type="entry name" value="Peptidase_S11_C"/>
</dbReference>
<dbReference type="PRINTS" id="PR00725">
    <property type="entry name" value="DADACBPTASE1"/>
</dbReference>
<keyword evidence="10" id="KW-0573">Peptidoglycan synthesis</keyword>
<gene>
    <name evidence="17" type="primary">dacA</name>
    <name evidence="17" type="ORF">GCM10007971_19130</name>
</gene>
<dbReference type="PANTHER" id="PTHR21581:SF11">
    <property type="entry name" value="D-ALANYL-D-ALANINE CARBOXYPEPTIDASE DACA"/>
    <property type="match status" value="1"/>
</dbReference>
<keyword evidence="9" id="KW-0133">Cell shape</keyword>
<evidence type="ECO:0000256" key="13">
    <source>
        <dbReference type="PIRSR" id="PIRSR618044-1"/>
    </source>
</evidence>
<reference evidence="17" key="1">
    <citation type="journal article" date="2014" name="Int. J. Syst. Evol. Microbiol.">
        <title>Complete genome sequence of Corynebacterium casei LMG S-19264T (=DSM 44701T), isolated from a smear-ripened cheese.</title>
        <authorList>
            <consortium name="US DOE Joint Genome Institute (JGI-PGF)"/>
            <person name="Walter F."/>
            <person name="Albersmeier A."/>
            <person name="Kalinowski J."/>
            <person name="Ruckert C."/>
        </authorList>
    </citation>
    <scope>NUCLEOTIDE SEQUENCE</scope>
    <source>
        <strain evidence="17">JCM 17251</strain>
    </source>
</reference>
<dbReference type="Proteomes" id="UP000624041">
    <property type="component" value="Unassembled WGS sequence"/>
</dbReference>
<evidence type="ECO:0000256" key="8">
    <source>
        <dbReference type="ARBA" id="ARBA00022801"/>
    </source>
</evidence>
<dbReference type="SUPFAM" id="SSF69189">
    <property type="entry name" value="Penicillin-binding protein associated domain"/>
    <property type="match status" value="1"/>
</dbReference>
<dbReference type="InterPro" id="IPR037167">
    <property type="entry name" value="Peptidase_S11_C_sf"/>
</dbReference>
<reference evidence="17" key="2">
    <citation type="submission" date="2020-09" db="EMBL/GenBank/DDBJ databases">
        <authorList>
            <person name="Sun Q."/>
            <person name="Ohkuma M."/>
        </authorList>
    </citation>
    <scope>NUCLEOTIDE SEQUENCE</scope>
    <source>
        <strain evidence="17">JCM 17251</strain>
    </source>
</reference>
<comment type="similarity">
    <text evidence="3 15">Belongs to the peptidase S11 family.</text>
</comment>
<dbReference type="AlphaFoldDB" id="A0A917XYY6"/>
<evidence type="ECO:0000256" key="5">
    <source>
        <dbReference type="ARBA" id="ARBA00022645"/>
    </source>
</evidence>
<evidence type="ECO:0000256" key="15">
    <source>
        <dbReference type="RuleBase" id="RU004016"/>
    </source>
</evidence>
<organism evidence="17 18">
    <name type="scientific">Oceanobacillus indicireducens</name>
    <dbReference type="NCBI Taxonomy" id="1004261"/>
    <lineage>
        <taxon>Bacteria</taxon>
        <taxon>Bacillati</taxon>
        <taxon>Bacillota</taxon>
        <taxon>Bacilli</taxon>
        <taxon>Bacillales</taxon>
        <taxon>Bacillaceae</taxon>
        <taxon>Oceanobacillus</taxon>
    </lineage>
</organism>
<dbReference type="Pfam" id="PF00768">
    <property type="entry name" value="Peptidase_S11"/>
    <property type="match status" value="1"/>
</dbReference>
<feature type="binding site" evidence="14">
    <location>
        <position position="255"/>
    </location>
    <ligand>
        <name>substrate</name>
    </ligand>
</feature>
<evidence type="ECO:0000256" key="3">
    <source>
        <dbReference type="ARBA" id="ARBA00007164"/>
    </source>
</evidence>
<dbReference type="GO" id="GO:0008360">
    <property type="term" value="P:regulation of cell shape"/>
    <property type="evidence" value="ECO:0007669"/>
    <property type="project" value="UniProtKB-KW"/>
</dbReference>
<proteinExistence type="inferred from homology"/>
<dbReference type="GO" id="GO:0009002">
    <property type="term" value="F:serine-type D-Ala-D-Ala carboxypeptidase activity"/>
    <property type="evidence" value="ECO:0007669"/>
    <property type="project" value="UniProtKB-EC"/>
</dbReference>
<keyword evidence="7" id="KW-0732">Signal</keyword>